<sequence length="574" mass="63343">MGRQPLLGGGILRPNPNPFSPPPPSSPPQRISLYHPSLRPLLSCRSLRGLLQAHAHFLVTGLLHDPFAASRLLKAAADSAAAPLSYTLLLFRSVPAPDAFCANVVLKALSLSLDPLLALPFFVANLRSGFAPNSFTFPVLFSACARASSLDSGETCHGQAVKRGVDTVLHVRNSLVHMYATCGLVGCARMLFDEMSHRDTVSWNSMIDGHVTSGELNSARELFDEMPVRNVVSWNVMIGGYVKGRNPEMGLELFRLMDKKGLKGNDKTMVSVVTACGRLGKLNGGRSIHAYYTRNFVDDNVIFGTALVDMYSRCGRVDVARRVFEEMPKRNLVCWNAMIVGHCIHGDPLDGLALFDKMVGEGCDTHEETNDSFHLETTGISPDEVTFIGLLCACAREGLLTQGKKYFEQMTKLYNLKPTFAHYWCMANLYGGLGLVEEAEEVLRGMPEDEESLALGGLLGLCRFRGELELGESIAKRLVELEPSNGSRYSLLQNIYVAAGKWEDAHKVKEMMRNREIRSIPGHRLVDLNEIVHNFKIGDRSKPEIEKVYEMLDDVAARLGIRGATMDLTESVQQ</sequence>
<proteinExistence type="predicted"/>
<dbReference type="InterPro" id="IPR046960">
    <property type="entry name" value="PPR_At4g14850-like_plant"/>
</dbReference>
<dbReference type="AlphaFoldDB" id="A0A4S8JCB0"/>
<dbReference type="Gene3D" id="1.25.40.10">
    <property type="entry name" value="Tetratricopeptide repeat domain"/>
    <property type="match status" value="3"/>
</dbReference>
<name>A0A4S8JCB0_MUSBA</name>
<dbReference type="EMBL" id="PYDT01000006">
    <property type="protein sequence ID" value="THU58452.1"/>
    <property type="molecule type" value="Genomic_DNA"/>
</dbReference>
<keyword evidence="5" id="KW-1185">Reference proteome</keyword>
<comment type="caution">
    <text evidence="4">The sequence shown here is derived from an EMBL/GenBank/DDBJ whole genome shotgun (WGS) entry which is preliminary data.</text>
</comment>
<dbReference type="Pfam" id="PF20431">
    <property type="entry name" value="E_motif"/>
    <property type="match status" value="1"/>
</dbReference>
<evidence type="ECO:0008006" key="6">
    <source>
        <dbReference type="Google" id="ProtNLM"/>
    </source>
</evidence>
<gene>
    <name evidence="4" type="ORF">C4D60_Mb03t14410</name>
</gene>
<dbReference type="Pfam" id="PF01535">
    <property type="entry name" value="PPR"/>
    <property type="match status" value="5"/>
</dbReference>
<dbReference type="InterPro" id="IPR011990">
    <property type="entry name" value="TPR-like_helical_dom_sf"/>
</dbReference>
<dbReference type="Proteomes" id="UP000317650">
    <property type="component" value="Chromosome 3"/>
</dbReference>
<keyword evidence="1" id="KW-0677">Repeat</keyword>
<dbReference type="FunFam" id="1.25.40.10:FF:000348">
    <property type="entry name" value="Pentatricopeptide repeat-containing protein chloroplastic"/>
    <property type="match status" value="1"/>
</dbReference>
<dbReference type="GO" id="GO:0009451">
    <property type="term" value="P:RNA modification"/>
    <property type="evidence" value="ECO:0007669"/>
    <property type="project" value="InterPro"/>
</dbReference>
<evidence type="ECO:0000256" key="3">
    <source>
        <dbReference type="SAM" id="MobiDB-lite"/>
    </source>
</evidence>
<feature type="repeat" description="PPR" evidence="2">
    <location>
        <begin position="199"/>
        <end position="233"/>
    </location>
</feature>
<accession>A0A4S8JCB0</accession>
<evidence type="ECO:0000313" key="4">
    <source>
        <dbReference type="EMBL" id="THU58452.1"/>
    </source>
</evidence>
<dbReference type="FunFam" id="1.25.40.10:FF:001237">
    <property type="entry name" value="Pentatricopeptide repeat-containing protein"/>
    <property type="match status" value="1"/>
</dbReference>
<dbReference type="Pfam" id="PF13041">
    <property type="entry name" value="PPR_2"/>
    <property type="match status" value="1"/>
</dbReference>
<dbReference type="STRING" id="52838.A0A4S8JCB0"/>
<dbReference type="GO" id="GO:0003723">
    <property type="term" value="F:RNA binding"/>
    <property type="evidence" value="ECO:0007669"/>
    <property type="project" value="InterPro"/>
</dbReference>
<reference evidence="4 5" key="1">
    <citation type="journal article" date="2019" name="Nat. Plants">
        <title>Genome sequencing of Musa balbisiana reveals subgenome evolution and function divergence in polyploid bananas.</title>
        <authorList>
            <person name="Yao X."/>
        </authorList>
    </citation>
    <scope>NUCLEOTIDE SEQUENCE [LARGE SCALE GENOMIC DNA]</scope>
    <source>
        <strain evidence="5">cv. DH-PKW</strain>
        <tissue evidence="4">Leaves</tissue>
    </source>
</reference>
<dbReference type="PROSITE" id="PS51375">
    <property type="entry name" value="PPR"/>
    <property type="match status" value="3"/>
</dbReference>
<feature type="compositionally biased region" description="Pro residues" evidence="3">
    <location>
        <begin position="15"/>
        <end position="27"/>
    </location>
</feature>
<dbReference type="InterPro" id="IPR046848">
    <property type="entry name" value="E_motif"/>
</dbReference>
<dbReference type="PANTHER" id="PTHR47926">
    <property type="entry name" value="PENTATRICOPEPTIDE REPEAT-CONTAINING PROTEIN"/>
    <property type="match status" value="1"/>
</dbReference>
<feature type="repeat" description="PPR" evidence="2">
    <location>
        <begin position="331"/>
        <end position="365"/>
    </location>
</feature>
<feature type="region of interest" description="Disordered" evidence="3">
    <location>
        <begin position="1"/>
        <end position="30"/>
    </location>
</feature>
<dbReference type="NCBIfam" id="TIGR00756">
    <property type="entry name" value="PPR"/>
    <property type="match status" value="4"/>
</dbReference>
<dbReference type="SUPFAM" id="SSF48452">
    <property type="entry name" value="TPR-like"/>
    <property type="match status" value="1"/>
</dbReference>
<evidence type="ECO:0000313" key="5">
    <source>
        <dbReference type="Proteomes" id="UP000317650"/>
    </source>
</evidence>
<feature type="repeat" description="PPR" evidence="2">
    <location>
        <begin position="300"/>
        <end position="330"/>
    </location>
</feature>
<organism evidence="4 5">
    <name type="scientific">Musa balbisiana</name>
    <name type="common">Banana</name>
    <dbReference type="NCBI Taxonomy" id="52838"/>
    <lineage>
        <taxon>Eukaryota</taxon>
        <taxon>Viridiplantae</taxon>
        <taxon>Streptophyta</taxon>
        <taxon>Embryophyta</taxon>
        <taxon>Tracheophyta</taxon>
        <taxon>Spermatophyta</taxon>
        <taxon>Magnoliopsida</taxon>
        <taxon>Liliopsida</taxon>
        <taxon>Zingiberales</taxon>
        <taxon>Musaceae</taxon>
        <taxon>Musa</taxon>
    </lineage>
</organism>
<protein>
    <recommendedName>
        <fullName evidence="6">Pentacotripeptide-repeat region of PRORP domain-containing protein</fullName>
    </recommendedName>
</protein>
<dbReference type="PANTHER" id="PTHR47926:SF365">
    <property type="entry name" value="DYW DOMAIN-CONTAINING PROTEIN"/>
    <property type="match status" value="1"/>
</dbReference>
<evidence type="ECO:0000256" key="2">
    <source>
        <dbReference type="PROSITE-ProRule" id="PRU00708"/>
    </source>
</evidence>
<dbReference type="InterPro" id="IPR002885">
    <property type="entry name" value="PPR_rpt"/>
</dbReference>
<evidence type="ECO:0000256" key="1">
    <source>
        <dbReference type="ARBA" id="ARBA00022737"/>
    </source>
</evidence>